<name>A0A2U1Q7I8_ARTAN</name>
<evidence type="ECO:0000256" key="5">
    <source>
        <dbReference type="ARBA" id="ARBA00023089"/>
    </source>
</evidence>
<dbReference type="GO" id="GO:0009908">
    <property type="term" value="P:flower development"/>
    <property type="evidence" value="ECO:0007669"/>
    <property type="project" value="UniProtKB-KW"/>
</dbReference>
<comment type="similarity">
    <text evidence="1">Belongs to the FLX family.</text>
</comment>
<accession>A0A2U1Q7I8</accession>
<dbReference type="STRING" id="35608.A0A2U1Q7I8"/>
<keyword evidence="5" id="KW-0287">Flowering</keyword>
<feature type="region of interest" description="Disordered" evidence="7">
    <location>
        <begin position="1"/>
        <end position="48"/>
    </location>
</feature>
<dbReference type="EMBL" id="PKPP01000343">
    <property type="protein sequence ID" value="PWA93981.1"/>
    <property type="molecule type" value="Genomic_DNA"/>
</dbReference>
<dbReference type="InterPro" id="IPR040353">
    <property type="entry name" value="FLX/FLX-like"/>
</dbReference>
<dbReference type="Proteomes" id="UP000245207">
    <property type="component" value="Unassembled WGS sequence"/>
</dbReference>
<dbReference type="OrthoDB" id="1911379at2759"/>
<dbReference type="PANTHER" id="PTHR33405">
    <property type="entry name" value="PROTEIN FLX-LIKE 2"/>
    <property type="match status" value="1"/>
</dbReference>
<keyword evidence="3" id="KW-0221">Differentiation</keyword>
<gene>
    <name evidence="8" type="ORF">CTI12_AA064480</name>
</gene>
<proteinExistence type="inferred from homology"/>
<keyword evidence="4 6" id="KW-0175">Coiled coil</keyword>
<evidence type="ECO:0000256" key="2">
    <source>
        <dbReference type="ARBA" id="ARBA00022473"/>
    </source>
</evidence>
<reference evidence="8 9" key="1">
    <citation type="journal article" date="2018" name="Mol. Plant">
        <title>The genome of Artemisia annua provides insight into the evolution of Asteraceae family and artemisinin biosynthesis.</title>
        <authorList>
            <person name="Shen Q."/>
            <person name="Zhang L."/>
            <person name="Liao Z."/>
            <person name="Wang S."/>
            <person name="Yan T."/>
            <person name="Shi P."/>
            <person name="Liu M."/>
            <person name="Fu X."/>
            <person name="Pan Q."/>
            <person name="Wang Y."/>
            <person name="Lv Z."/>
            <person name="Lu X."/>
            <person name="Zhang F."/>
            <person name="Jiang W."/>
            <person name="Ma Y."/>
            <person name="Chen M."/>
            <person name="Hao X."/>
            <person name="Li L."/>
            <person name="Tang Y."/>
            <person name="Lv G."/>
            <person name="Zhou Y."/>
            <person name="Sun X."/>
            <person name="Brodelius P.E."/>
            <person name="Rose J.K.C."/>
            <person name="Tang K."/>
        </authorList>
    </citation>
    <scope>NUCLEOTIDE SEQUENCE [LARGE SCALE GENOMIC DNA]</scope>
    <source>
        <strain evidence="9">cv. Huhao1</strain>
        <tissue evidence="8">Leaf</tissue>
    </source>
</reference>
<comment type="caution">
    <text evidence="8">The sequence shown here is derived from an EMBL/GenBank/DDBJ whole genome shotgun (WGS) entry which is preliminary data.</text>
</comment>
<dbReference type="GO" id="GO:0030154">
    <property type="term" value="P:cell differentiation"/>
    <property type="evidence" value="ECO:0007669"/>
    <property type="project" value="UniProtKB-KW"/>
</dbReference>
<organism evidence="8 9">
    <name type="scientific">Artemisia annua</name>
    <name type="common">Sweet wormwood</name>
    <dbReference type="NCBI Taxonomy" id="35608"/>
    <lineage>
        <taxon>Eukaryota</taxon>
        <taxon>Viridiplantae</taxon>
        <taxon>Streptophyta</taxon>
        <taxon>Embryophyta</taxon>
        <taxon>Tracheophyta</taxon>
        <taxon>Spermatophyta</taxon>
        <taxon>Magnoliopsida</taxon>
        <taxon>eudicotyledons</taxon>
        <taxon>Gunneridae</taxon>
        <taxon>Pentapetalae</taxon>
        <taxon>asterids</taxon>
        <taxon>campanulids</taxon>
        <taxon>Asterales</taxon>
        <taxon>Asteraceae</taxon>
        <taxon>Asteroideae</taxon>
        <taxon>Anthemideae</taxon>
        <taxon>Artemisiinae</taxon>
        <taxon>Artemisia</taxon>
    </lineage>
</organism>
<sequence>MGSKGRLPPPHHFRRPLPGPGIGHHEPIPPEMHPQHHGFPPFDRLPLPHPEIMEQKLAAQHVEMQKLATENQRFAATHGTLRQDLAAIQHELQMLHNHIGSVKSEREQQIMGLLDKIGKMEADLQGAEPIKMELNQARTEAQSLLAARDELISRVQQLTEDHQRVHMDLQQVPVLVSELESLRQEYQHCRATYDYEKKLYNDHLESLQVMEKNYMTMASEVEKLRTELKKHAENDKRAAAAVPYAGFAGHNDKEASGHYPAGQNTYDDAYGVPQGRGPLPGGVAAVPTDGNTVVGAQAGPPAARAGYDAYRGSGPAGPGYDMQRGPGQAVPGYDVQRGPGFPKGPGAPAYRPSAPAYDPQRPGGPYDAQRGSSAPAYDPHRGPTGPGYDSYRGPGGPAYDRQRGPPVPAYDPRRGSNTDAQRGPQFGGPGYDVHRGTSFESPQGPSGPQGQPMQQANNASFGTMAPNAHVGGGFQGGQAQPPPPPPADGNHPGRR</sequence>
<evidence type="ECO:0000256" key="1">
    <source>
        <dbReference type="ARBA" id="ARBA00005405"/>
    </source>
</evidence>
<feature type="compositionally biased region" description="Low complexity" evidence="7">
    <location>
        <begin position="338"/>
        <end position="349"/>
    </location>
</feature>
<feature type="region of interest" description="Disordered" evidence="7">
    <location>
        <begin position="305"/>
        <end position="495"/>
    </location>
</feature>
<evidence type="ECO:0000313" key="8">
    <source>
        <dbReference type="EMBL" id="PWA93981.1"/>
    </source>
</evidence>
<keyword evidence="9" id="KW-1185">Reference proteome</keyword>
<evidence type="ECO:0000313" key="9">
    <source>
        <dbReference type="Proteomes" id="UP000245207"/>
    </source>
</evidence>
<evidence type="ECO:0000256" key="3">
    <source>
        <dbReference type="ARBA" id="ARBA00022782"/>
    </source>
</evidence>
<evidence type="ECO:0000256" key="6">
    <source>
        <dbReference type="SAM" id="Coils"/>
    </source>
</evidence>
<dbReference type="PANTHER" id="PTHR33405:SF4">
    <property type="entry name" value="PROTEIN FLX-LIKE 2"/>
    <property type="match status" value="1"/>
</dbReference>
<evidence type="ECO:0008006" key="10">
    <source>
        <dbReference type="Google" id="ProtNLM"/>
    </source>
</evidence>
<evidence type="ECO:0000256" key="7">
    <source>
        <dbReference type="SAM" id="MobiDB-lite"/>
    </source>
</evidence>
<feature type="coiled-coil region" evidence="6">
    <location>
        <begin position="207"/>
        <end position="234"/>
    </location>
</feature>
<feature type="coiled-coil region" evidence="6">
    <location>
        <begin position="134"/>
        <end position="161"/>
    </location>
</feature>
<keyword evidence="2" id="KW-0217">Developmental protein</keyword>
<protein>
    <recommendedName>
        <fullName evidence="10">Protein FLX-like 2</fullName>
    </recommendedName>
</protein>
<dbReference type="AlphaFoldDB" id="A0A2U1Q7I8"/>
<evidence type="ECO:0000256" key="4">
    <source>
        <dbReference type="ARBA" id="ARBA00023054"/>
    </source>
</evidence>
<feature type="compositionally biased region" description="Low complexity" evidence="7">
    <location>
        <begin position="441"/>
        <end position="455"/>
    </location>
</feature>